<dbReference type="PRINTS" id="PR00455">
    <property type="entry name" value="HTHTETR"/>
</dbReference>
<dbReference type="STRING" id="1549858.MC45_02670"/>
<keyword evidence="7" id="KW-1185">Reference proteome</keyword>
<keyword evidence="3" id="KW-0804">Transcription</keyword>
<dbReference type="GO" id="GO:0003677">
    <property type="term" value="F:DNA binding"/>
    <property type="evidence" value="ECO:0007669"/>
    <property type="project" value="UniProtKB-UniRule"/>
</dbReference>
<dbReference type="Gene3D" id="1.10.10.60">
    <property type="entry name" value="Homeodomain-like"/>
    <property type="match status" value="1"/>
</dbReference>
<keyword evidence="1" id="KW-0805">Transcription regulation</keyword>
<dbReference type="Proteomes" id="UP000033200">
    <property type="component" value="Chromosome"/>
</dbReference>
<protein>
    <submittedName>
        <fullName evidence="6">TetR family transcriptional regulator</fullName>
    </submittedName>
</protein>
<dbReference type="PROSITE" id="PS01081">
    <property type="entry name" value="HTH_TETR_1"/>
    <property type="match status" value="1"/>
</dbReference>
<dbReference type="Pfam" id="PF16925">
    <property type="entry name" value="TetR_C_13"/>
    <property type="match status" value="1"/>
</dbReference>
<evidence type="ECO:0000313" key="7">
    <source>
        <dbReference type="Proteomes" id="UP000033200"/>
    </source>
</evidence>
<name>A0A097EK52_9SPHN</name>
<dbReference type="PANTHER" id="PTHR47506">
    <property type="entry name" value="TRANSCRIPTIONAL REGULATORY PROTEIN"/>
    <property type="match status" value="1"/>
</dbReference>
<evidence type="ECO:0000256" key="1">
    <source>
        <dbReference type="ARBA" id="ARBA00023015"/>
    </source>
</evidence>
<evidence type="ECO:0000256" key="3">
    <source>
        <dbReference type="ARBA" id="ARBA00023163"/>
    </source>
</evidence>
<accession>A0A097EK52</accession>
<dbReference type="PANTHER" id="PTHR47506:SF1">
    <property type="entry name" value="HTH-TYPE TRANSCRIPTIONAL REGULATOR YJDC"/>
    <property type="match status" value="1"/>
</dbReference>
<dbReference type="eggNOG" id="COG1309">
    <property type="taxonomic scope" value="Bacteria"/>
</dbReference>
<dbReference type="KEGG" id="stax:MC45_02670"/>
<reference evidence="6 7" key="1">
    <citation type="submission" date="2014-09" db="EMBL/GenBank/DDBJ databases">
        <title>Using Illumina technology Improving SMRT sequencing Genome Assembly by RASTools.</title>
        <authorList>
            <person name="Zhou Y."/>
            <person name="Ma T."/>
            <person name="Liu T."/>
        </authorList>
    </citation>
    <scope>NUCLEOTIDE SEQUENCE [LARGE SCALE GENOMIC DNA]</scope>
    <source>
        <strain evidence="6 7">ATCC 55669</strain>
    </source>
</reference>
<dbReference type="PROSITE" id="PS50977">
    <property type="entry name" value="HTH_TETR_2"/>
    <property type="match status" value="1"/>
</dbReference>
<dbReference type="Gene3D" id="1.10.357.10">
    <property type="entry name" value="Tetracycline Repressor, domain 2"/>
    <property type="match status" value="1"/>
</dbReference>
<feature type="DNA-binding region" description="H-T-H motif" evidence="4">
    <location>
        <begin position="42"/>
        <end position="61"/>
    </location>
</feature>
<gene>
    <name evidence="6" type="ORF">MC45_02670</name>
</gene>
<evidence type="ECO:0000259" key="5">
    <source>
        <dbReference type="PROSITE" id="PS50977"/>
    </source>
</evidence>
<evidence type="ECO:0000256" key="4">
    <source>
        <dbReference type="PROSITE-ProRule" id="PRU00335"/>
    </source>
</evidence>
<dbReference type="Pfam" id="PF00440">
    <property type="entry name" value="TetR_N"/>
    <property type="match status" value="1"/>
</dbReference>
<sequence>MPSVMQSAPAVATRGRPREFCTEAALAAALGVFWAKGYDGASMADLTAAMGITKPSLYAAFGNKEQLFHRALDLYGAEKMAYTRDALKQPTARAVAEHLMRGAVVAQTSTSDPKGCLGVISATACGAEAESIRGHIIERRAAAHAALVERFRAAQRDGDLAPGADPEGLAQYLYAMLQGMAVQAGSGATRADLDRVVDIGLMMWPSR</sequence>
<dbReference type="AlphaFoldDB" id="A0A097EK52"/>
<dbReference type="EMBL" id="CP009571">
    <property type="protein sequence ID" value="AIT07946.1"/>
    <property type="molecule type" value="Genomic_DNA"/>
</dbReference>
<keyword evidence="2 4" id="KW-0238">DNA-binding</keyword>
<evidence type="ECO:0000256" key="2">
    <source>
        <dbReference type="ARBA" id="ARBA00023125"/>
    </source>
</evidence>
<proteinExistence type="predicted"/>
<dbReference type="InterPro" id="IPR001647">
    <property type="entry name" value="HTH_TetR"/>
</dbReference>
<dbReference type="InterPro" id="IPR011075">
    <property type="entry name" value="TetR_C"/>
</dbReference>
<dbReference type="SUPFAM" id="SSF46689">
    <property type="entry name" value="Homeodomain-like"/>
    <property type="match status" value="1"/>
</dbReference>
<dbReference type="HOGENOM" id="CLU_069356_28_0_5"/>
<dbReference type="SUPFAM" id="SSF48498">
    <property type="entry name" value="Tetracyclin repressor-like, C-terminal domain"/>
    <property type="match status" value="1"/>
</dbReference>
<dbReference type="InterPro" id="IPR023772">
    <property type="entry name" value="DNA-bd_HTH_TetR-type_CS"/>
</dbReference>
<evidence type="ECO:0000313" key="6">
    <source>
        <dbReference type="EMBL" id="AIT07946.1"/>
    </source>
</evidence>
<organism evidence="6 7">
    <name type="scientific">Sphingomonas taxi</name>
    <dbReference type="NCBI Taxonomy" id="1549858"/>
    <lineage>
        <taxon>Bacteria</taxon>
        <taxon>Pseudomonadati</taxon>
        <taxon>Pseudomonadota</taxon>
        <taxon>Alphaproteobacteria</taxon>
        <taxon>Sphingomonadales</taxon>
        <taxon>Sphingomonadaceae</taxon>
        <taxon>Sphingomonas</taxon>
    </lineage>
</organism>
<feature type="domain" description="HTH tetR-type" evidence="5">
    <location>
        <begin position="19"/>
        <end position="79"/>
    </location>
</feature>
<dbReference type="InterPro" id="IPR036271">
    <property type="entry name" value="Tet_transcr_reg_TetR-rel_C_sf"/>
</dbReference>
<dbReference type="InterPro" id="IPR009057">
    <property type="entry name" value="Homeodomain-like_sf"/>
</dbReference>